<dbReference type="InterPro" id="IPR058355">
    <property type="entry name" value="DUF8042"/>
</dbReference>
<keyword evidence="3" id="KW-1185">Reference proteome</keyword>
<dbReference type="OrthoDB" id="1683192at2"/>
<reference evidence="3" key="1">
    <citation type="submission" date="2016-10" db="EMBL/GenBank/DDBJ databases">
        <authorList>
            <person name="Varghese N."/>
            <person name="Submissions S."/>
        </authorList>
    </citation>
    <scope>NUCLEOTIDE SEQUENCE [LARGE SCALE GENOMIC DNA]</scope>
    <source>
        <strain evidence="3">CGMCC 1.6199</strain>
    </source>
</reference>
<evidence type="ECO:0000313" key="2">
    <source>
        <dbReference type="EMBL" id="SDM20841.1"/>
    </source>
</evidence>
<dbReference type="STRING" id="482461.SAMN05216244_1924"/>
<accession>A0A1G9RCG2</accession>
<evidence type="ECO:0000313" key="3">
    <source>
        <dbReference type="Proteomes" id="UP000182347"/>
    </source>
</evidence>
<feature type="domain" description="DUF8042" evidence="1">
    <location>
        <begin position="94"/>
        <end position="192"/>
    </location>
</feature>
<dbReference type="AlphaFoldDB" id="A0A1G9RCG2"/>
<gene>
    <name evidence="2" type="ORF">SAMN05216244_1924</name>
</gene>
<proteinExistence type="predicted"/>
<dbReference type="Pfam" id="PF26154">
    <property type="entry name" value="DUF8042"/>
    <property type="match status" value="1"/>
</dbReference>
<protein>
    <recommendedName>
        <fullName evidence="1">DUF8042 domain-containing protein</fullName>
    </recommendedName>
</protein>
<name>A0A1G9RCG2_9BACI</name>
<dbReference type="Proteomes" id="UP000182347">
    <property type="component" value="Unassembled WGS sequence"/>
</dbReference>
<evidence type="ECO:0000259" key="1">
    <source>
        <dbReference type="Pfam" id="PF26154"/>
    </source>
</evidence>
<sequence length="202" mass="23372">MLVEINERMIELENSLSSIERIIKEIESGVNESELSFSHLIIDGEEIFEDFELRIEEKVTSIRYIKVVMKTVGEFINDLLVSAENYLIRVNPELQILIDEFYQGPTSSSWVKLGQLMEGLQWINQLFEIIKSSKHKPGNWNEYLKAMSTFEKELNALEAAMEAKDQILIADILQYEILEIISALKTEVTETIDREGERLNVN</sequence>
<organism evidence="2 3">
    <name type="scientific">Sediminibacillus halophilus</name>
    <dbReference type="NCBI Taxonomy" id="482461"/>
    <lineage>
        <taxon>Bacteria</taxon>
        <taxon>Bacillati</taxon>
        <taxon>Bacillota</taxon>
        <taxon>Bacilli</taxon>
        <taxon>Bacillales</taxon>
        <taxon>Bacillaceae</taxon>
        <taxon>Sediminibacillus</taxon>
    </lineage>
</organism>
<dbReference type="EMBL" id="FNHF01000002">
    <property type="protein sequence ID" value="SDM20841.1"/>
    <property type="molecule type" value="Genomic_DNA"/>
</dbReference>
<dbReference type="RefSeq" id="WP_074598603.1">
    <property type="nucleotide sequence ID" value="NZ_FNHF01000002.1"/>
</dbReference>